<feature type="domain" description="GIY-YIG" evidence="2">
    <location>
        <begin position="1"/>
        <end position="77"/>
    </location>
</feature>
<reference evidence="3" key="1">
    <citation type="journal article" date="2021" name="PeerJ">
        <title>Extensive microbial diversity within the chicken gut microbiome revealed by metagenomics and culture.</title>
        <authorList>
            <person name="Gilroy R."/>
            <person name="Ravi A."/>
            <person name="Getino M."/>
            <person name="Pursley I."/>
            <person name="Horton D.L."/>
            <person name="Alikhan N.F."/>
            <person name="Baker D."/>
            <person name="Gharbi K."/>
            <person name="Hall N."/>
            <person name="Watson M."/>
            <person name="Adriaenssens E.M."/>
            <person name="Foster-Nyarko E."/>
            <person name="Jarju S."/>
            <person name="Secka A."/>
            <person name="Antonio M."/>
            <person name="Oren A."/>
            <person name="Chaudhuri R.R."/>
            <person name="La Ragione R."/>
            <person name="Hildebrand F."/>
            <person name="Pallen M.J."/>
        </authorList>
    </citation>
    <scope>NUCLEOTIDE SEQUENCE</scope>
    <source>
        <strain evidence="3">CHK192-8294</strain>
    </source>
</reference>
<dbReference type="Pfam" id="PF01541">
    <property type="entry name" value="GIY-YIG"/>
    <property type="match status" value="1"/>
</dbReference>
<dbReference type="EMBL" id="DWXO01000047">
    <property type="protein sequence ID" value="HJB80278.1"/>
    <property type="molecule type" value="Genomic_DNA"/>
</dbReference>
<evidence type="ECO:0000259" key="2">
    <source>
        <dbReference type="PROSITE" id="PS50164"/>
    </source>
</evidence>
<dbReference type="PANTHER" id="PTHR34477">
    <property type="entry name" value="UPF0213 PROTEIN YHBQ"/>
    <property type="match status" value="1"/>
</dbReference>
<dbReference type="SMART" id="SM00465">
    <property type="entry name" value="GIYc"/>
    <property type="match status" value="1"/>
</dbReference>
<gene>
    <name evidence="3" type="ORF">H9712_04785</name>
</gene>
<dbReference type="InterPro" id="IPR000305">
    <property type="entry name" value="GIY-YIG_endonuc"/>
</dbReference>
<sequence>MYYVYILANATNVAIYTGVTRDLVRRVAQHRAHADPASYTARYDITKLVYFEATPSIQSAIAREKQIKSWSRKRKNALVNRRNPGWTDLYPTL</sequence>
<dbReference type="Gene3D" id="3.40.1440.10">
    <property type="entry name" value="GIY-YIG endonuclease"/>
    <property type="match status" value="1"/>
</dbReference>
<dbReference type="PANTHER" id="PTHR34477:SF5">
    <property type="entry name" value="BSL5627 PROTEIN"/>
    <property type="match status" value="1"/>
</dbReference>
<dbReference type="Proteomes" id="UP000823921">
    <property type="component" value="Unassembled WGS sequence"/>
</dbReference>
<evidence type="ECO:0000256" key="1">
    <source>
        <dbReference type="ARBA" id="ARBA00007435"/>
    </source>
</evidence>
<proteinExistence type="inferred from homology"/>
<protein>
    <submittedName>
        <fullName evidence="3">GIY-YIG nuclease family protein</fullName>
    </submittedName>
</protein>
<dbReference type="SUPFAM" id="SSF82771">
    <property type="entry name" value="GIY-YIG endonuclease"/>
    <property type="match status" value="1"/>
</dbReference>
<evidence type="ECO:0000313" key="4">
    <source>
        <dbReference type="Proteomes" id="UP000823921"/>
    </source>
</evidence>
<dbReference type="AlphaFoldDB" id="A0A9D2MM58"/>
<accession>A0A9D2MM58</accession>
<dbReference type="PROSITE" id="PS50164">
    <property type="entry name" value="GIY_YIG"/>
    <property type="match status" value="1"/>
</dbReference>
<comment type="caution">
    <text evidence="3">The sequence shown here is derived from an EMBL/GenBank/DDBJ whole genome shotgun (WGS) entry which is preliminary data.</text>
</comment>
<comment type="similarity">
    <text evidence="1">Belongs to the UPF0213 family.</text>
</comment>
<organism evidence="3 4">
    <name type="scientific">Candidatus Flavonifractor intestinigallinarum</name>
    <dbReference type="NCBI Taxonomy" id="2838586"/>
    <lineage>
        <taxon>Bacteria</taxon>
        <taxon>Bacillati</taxon>
        <taxon>Bacillota</taxon>
        <taxon>Clostridia</taxon>
        <taxon>Eubacteriales</taxon>
        <taxon>Oscillospiraceae</taxon>
        <taxon>Flavonifractor</taxon>
    </lineage>
</organism>
<dbReference type="CDD" id="cd10448">
    <property type="entry name" value="GIY-YIG_unchar_3"/>
    <property type="match status" value="1"/>
</dbReference>
<reference evidence="3" key="2">
    <citation type="submission" date="2021-04" db="EMBL/GenBank/DDBJ databases">
        <authorList>
            <person name="Gilroy R."/>
        </authorList>
    </citation>
    <scope>NUCLEOTIDE SEQUENCE</scope>
    <source>
        <strain evidence="3">CHK192-8294</strain>
    </source>
</reference>
<dbReference type="InterPro" id="IPR050190">
    <property type="entry name" value="UPF0213_domain"/>
</dbReference>
<dbReference type="InterPro" id="IPR035901">
    <property type="entry name" value="GIY-YIG_endonuc_sf"/>
</dbReference>
<name>A0A9D2MM58_9FIRM</name>
<evidence type="ECO:0000313" key="3">
    <source>
        <dbReference type="EMBL" id="HJB80278.1"/>
    </source>
</evidence>